<gene>
    <name evidence="2" type="ORF">CLTEP_00700</name>
</gene>
<dbReference type="STRING" id="1121338.CLTEP_00700"/>
<organism evidence="2 3">
    <name type="scientific">Clostridium tepidiprofundi DSM 19306</name>
    <dbReference type="NCBI Taxonomy" id="1121338"/>
    <lineage>
        <taxon>Bacteria</taxon>
        <taxon>Bacillati</taxon>
        <taxon>Bacillota</taxon>
        <taxon>Clostridia</taxon>
        <taxon>Eubacteriales</taxon>
        <taxon>Clostridiaceae</taxon>
        <taxon>Clostridium</taxon>
    </lineage>
</organism>
<evidence type="ECO:0000256" key="1">
    <source>
        <dbReference type="SAM" id="Phobius"/>
    </source>
</evidence>
<dbReference type="Proteomes" id="UP000075531">
    <property type="component" value="Unassembled WGS sequence"/>
</dbReference>
<sequence>MNIKKRGFSLIELIVALAITGILLCAITSMFAYVGKQFSYCLKNNLYKYYADEAMKFIEMQIYREAKSIDVFDDKLILYKNNNKKDIIEAKDDKLIIKYGNIYFMSNDYNIITECIKEFSVHKSNNVVFSKIIMKDGSVKERCLHLKR</sequence>
<keyword evidence="3" id="KW-1185">Reference proteome</keyword>
<dbReference type="PATRIC" id="fig|1121338.3.peg.71"/>
<dbReference type="InterPro" id="IPR012902">
    <property type="entry name" value="N_methyl_site"/>
</dbReference>
<name>A0A151B7Q5_9CLOT</name>
<protein>
    <recommendedName>
        <fullName evidence="4">Prepilin-type N-terminal cleavage/methylation domain-containing protein</fullName>
    </recommendedName>
</protein>
<accession>A0A151B7Q5</accession>
<keyword evidence="1" id="KW-1133">Transmembrane helix</keyword>
<keyword evidence="1" id="KW-0812">Transmembrane</keyword>
<proteinExistence type="predicted"/>
<evidence type="ECO:0008006" key="4">
    <source>
        <dbReference type="Google" id="ProtNLM"/>
    </source>
</evidence>
<reference evidence="2 3" key="1">
    <citation type="submission" date="2016-02" db="EMBL/GenBank/DDBJ databases">
        <title>Genome sequence of Clostridium tepidiprofundi DSM 19306.</title>
        <authorList>
            <person name="Poehlein A."/>
            <person name="Daniel R."/>
        </authorList>
    </citation>
    <scope>NUCLEOTIDE SEQUENCE [LARGE SCALE GENOMIC DNA]</scope>
    <source>
        <strain evidence="2 3">DSM 19306</strain>
    </source>
</reference>
<dbReference type="RefSeq" id="WP_066820839.1">
    <property type="nucleotide sequence ID" value="NZ_LTBA01000001.1"/>
</dbReference>
<feature type="transmembrane region" description="Helical" evidence="1">
    <location>
        <begin position="12"/>
        <end position="34"/>
    </location>
</feature>
<keyword evidence="1" id="KW-0472">Membrane</keyword>
<comment type="caution">
    <text evidence="2">The sequence shown here is derived from an EMBL/GenBank/DDBJ whole genome shotgun (WGS) entry which is preliminary data.</text>
</comment>
<dbReference type="Pfam" id="PF07963">
    <property type="entry name" value="N_methyl"/>
    <property type="match status" value="1"/>
</dbReference>
<dbReference type="AlphaFoldDB" id="A0A151B7Q5"/>
<evidence type="ECO:0000313" key="3">
    <source>
        <dbReference type="Proteomes" id="UP000075531"/>
    </source>
</evidence>
<dbReference type="NCBIfam" id="TIGR02532">
    <property type="entry name" value="IV_pilin_GFxxxE"/>
    <property type="match status" value="1"/>
</dbReference>
<evidence type="ECO:0000313" key="2">
    <source>
        <dbReference type="EMBL" id="KYH35677.1"/>
    </source>
</evidence>
<dbReference type="EMBL" id="LTBA01000001">
    <property type="protein sequence ID" value="KYH35677.1"/>
    <property type="molecule type" value="Genomic_DNA"/>
</dbReference>